<evidence type="ECO:0000313" key="6">
    <source>
        <dbReference type="EMBL" id="KAK9941902.1"/>
    </source>
</evidence>
<proteinExistence type="predicted"/>
<evidence type="ECO:0000256" key="1">
    <source>
        <dbReference type="ARBA" id="ARBA00011177"/>
    </source>
</evidence>
<accession>A0AAW1XZ74</accession>
<comment type="caution">
    <text evidence="6">The sequence shown here is derived from an EMBL/GenBank/DDBJ whole genome shotgun (WGS) entry which is preliminary data.</text>
</comment>
<feature type="domain" description="Cyclin N-terminal" evidence="5">
    <location>
        <begin position="9"/>
        <end position="110"/>
    </location>
</feature>
<reference evidence="6 7" key="1">
    <citation type="journal article" date="2023" name="G3 (Bethesda)">
        <title>A chromosome-length genome assembly and annotation of blackberry (Rubus argutus, cv. 'Hillquist').</title>
        <authorList>
            <person name="Bruna T."/>
            <person name="Aryal R."/>
            <person name="Dudchenko O."/>
            <person name="Sargent D.J."/>
            <person name="Mead D."/>
            <person name="Buti M."/>
            <person name="Cavallini A."/>
            <person name="Hytonen T."/>
            <person name="Andres J."/>
            <person name="Pham M."/>
            <person name="Weisz D."/>
            <person name="Mascagni F."/>
            <person name="Usai G."/>
            <person name="Natali L."/>
            <person name="Bassil N."/>
            <person name="Fernandez G.E."/>
            <person name="Lomsadze A."/>
            <person name="Armour M."/>
            <person name="Olukolu B."/>
            <person name="Poorten T."/>
            <person name="Britton C."/>
            <person name="Davik J."/>
            <person name="Ashrafi H."/>
            <person name="Aiden E.L."/>
            <person name="Borodovsky M."/>
            <person name="Worthington M."/>
        </authorList>
    </citation>
    <scope>NUCLEOTIDE SEQUENCE [LARGE SCALE GENOMIC DNA]</scope>
    <source>
        <strain evidence="6">PI 553951</strain>
    </source>
</reference>
<dbReference type="Pfam" id="PF00134">
    <property type="entry name" value="Cyclin_N"/>
    <property type="match status" value="1"/>
</dbReference>
<dbReference type="Proteomes" id="UP001457282">
    <property type="component" value="Unassembled WGS sequence"/>
</dbReference>
<organism evidence="6 7">
    <name type="scientific">Rubus argutus</name>
    <name type="common">Southern blackberry</name>
    <dbReference type="NCBI Taxonomy" id="59490"/>
    <lineage>
        <taxon>Eukaryota</taxon>
        <taxon>Viridiplantae</taxon>
        <taxon>Streptophyta</taxon>
        <taxon>Embryophyta</taxon>
        <taxon>Tracheophyta</taxon>
        <taxon>Spermatophyta</taxon>
        <taxon>Magnoliopsida</taxon>
        <taxon>eudicotyledons</taxon>
        <taxon>Gunneridae</taxon>
        <taxon>Pentapetalae</taxon>
        <taxon>rosids</taxon>
        <taxon>fabids</taxon>
        <taxon>Rosales</taxon>
        <taxon>Rosaceae</taxon>
        <taxon>Rosoideae</taxon>
        <taxon>Rosoideae incertae sedis</taxon>
        <taxon>Rubus</taxon>
    </lineage>
</organism>
<dbReference type="PANTHER" id="PTHR10177">
    <property type="entry name" value="CYCLINS"/>
    <property type="match status" value="1"/>
</dbReference>
<evidence type="ECO:0000256" key="3">
    <source>
        <dbReference type="ARBA" id="ARBA00023306"/>
    </source>
</evidence>
<name>A0AAW1XZ74_RUBAR</name>
<keyword evidence="3" id="KW-0131">Cell cycle</keyword>
<dbReference type="Gene3D" id="1.10.472.10">
    <property type="entry name" value="Cyclin-like"/>
    <property type="match status" value="2"/>
</dbReference>
<dbReference type="InterPro" id="IPR039361">
    <property type="entry name" value="Cyclin"/>
</dbReference>
<evidence type="ECO:0000313" key="7">
    <source>
        <dbReference type="Proteomes" id="UP001457282"/>
    </source>
</evidence>
<sequence length="207" mass="23723">MKFTKELKDGRRGCINWMLKKAEPGLRDSTVFMAIHMLDKYLSTVKEEVSVDKLKKLRVTCLSISSKTEESNFPSHLWDDGPFSLLDNTEDMSLHKMESEVLEKLDWELCWITPWEFTDYCATKLSSKDYDKGINTIAHSPSVIAVAAVIVGFNLKIADMQYDLEPFNLLNITQGQVQSIVSEYQVEHAMSQGRQRRKGRPQRAPAF</sequence>
<dbReference type="AlphaFoldDB" id="A0AAW1XZ74"/>
<dbReference type="GO" id="GO:0051301">
    <property type="term" value="P:cell division"/>
    <property type="evidence" value="ECO:0007669"/>
    <property type="project" value="UniProtKB-KW"/>
</dbReference>
<gene>
    <name evidence="6" type="ORF">M0R45_007594</name>
</gene>
<dbReference type="InterPro" id="IPR036915">
    <property type="entry name" value="Cyclin-like_sf"/>
</dbReference>
<evidence type="ECO:0000256" key="2">
    <source>
        <dbReference type="ARBA" id="ARBA00022618"/>
    </source>
</evidence>
<dbReference type="SUPFAM" id="SSF47954">
    <property type="entry name" value="Cyclin-like"/>
    <property type="match status" value="1"/>
</dbReference>
<evidence type="ECO:0000259" key="5">
    <source>
        <dbReference type="Pfam" id="PF00134"/>
    </source>
</evidence>
<keyword evidence="2" id="KW-0132">Cell division</keyword>
<dbReference type="EMBL" id="JBEDUW010000002">
    <property type="protein sequence ID" value="KAK9941902.1"/>
    <property type="molecule type" value="Genomic_DNA"/>
</dbReference>
<evidence type="ECO:0000256" key="4">
    <source>
        <dbReference type="ARBA" id="ARBA00032263"/>
    </source>
</evidence>
<protein>
    <recommendedName>
        <fullName evidence="4">B-like cyclin</fullName>
    </recommendedName>
</protein>
<dbReference type="InterPro" id="IPR006671">
    <property type="entry name" value="Cyclin_N"/>
</dbReference>
<keyword evidence="7" id="KW-1185">Reference proteome</keyword>
<comment type="subunit">
    <text evidence="1">Interacts with the CDC2 protein kinase to form a serine/threonine kinase holoenzyme complex also known as maturation promoting factor (MPF). The cyclin subunit imparts substrate specificity to the complex.</text>
</comment>